<evidence type="ECO:0000313" key="2">
    <source>
        <dbReference type="Proteomes" id="UP000046392"/>
    </source>
</evidence>
<feature type="region of interest" description="Disordered" evidence="1">
    <location>
        <begin position="1"/>
        <end position="120"/>
    </location>
</feature>
<dbReference type="Proteomes" id="UP000046392">
    <property type="component" value="Unplaced"/>
</dbReference>
<feature type="compositionally biased region" description="Basic and acidic residues" evidence="1">
    <location>
        <begin position="110"/>
        <end position="120"/>
    </location>
</feature>
<accession>A0A0N5BG38</accession>
<feature type="compositionally biased region" description="Basic and acidic residues" evidence="1">
    <location>
        <begin position="57"/>
        <end position="86"/>
    </location>
</feature>
<dbReference type="AlphaFoldDB" id="A0A0N5BG38"/>
<feature type="compositionally biased region" description="Basic residues" evidence="1">
    <location>
        <begin position="87"/>
        <end position="109"/>
    </location>
</feature>
<dbReference type="Gene3D" id="1.10.357.40">
    <property type="entry name" value="YbiA-like"/>
    <property type="match status" value="1"/>
</dbReference>
<feature type="compositionally biased region" description="Polar residues" evidence="1">
    <location>
        <begin position="35"/>
        <end position="46"/>
    </location>
</feature>
<feature type="compositionally biased region" description="Basic and acidic residues" evidence="1">
    <location>
        <begin position="16"/>
        <end position="34"/>
    </location>
</feature>
<organism evidence="2 3">
    <name type="scientific">Strongyloides papillosus</name>
    <name type="common">Intestinal threadworm</name>
    <dbReference type="NCBI Taxonomy" id="174720"/>
    <lineage>
        <taxon>Eukaryota</taxon>
        <taxon>Metazoa</taxon>
        <taxon>Ecdysozoa</taxon>
        <taxon>Nematoda</taxon>
        <taxon>Chromadorea</taxon>
        <taxon>Rhabditida</taxon>
        <taxon>Tylenchina</taxon>
        <taxon>Panagrolaimomorpha</taxon>
        <taxon>Strongyloidoidea</taxon>
        <taxon>Strongyloididae</taxon>
        <taxon>Strongyloides</taxon>
    </lineage>
</organism>
<proteinExistence type="predicted"/>
<evidence type="ECO:0000256" key="1">
    <source>
        <dbReference type="SAM" id="MobiDB-lite"/>
    </source>
</evidence>
<evidence type="ECO:0000313" key="3">
    <source>
        <dbReference type="WBParaSite" id="SPAL_0000494600.1"/>
    </source>
</evidence>
<dbReference type="InterPro" id="IPR037238">
    <property type="entry name" value="YbiA-like_sf"/>
</dbReference>
<name>A0A0N5BG38_STREA</name>
<sequence length="336" mass="39349">MDFKNVDMLSGRHKKEVSIKKEIKEEESLNERTPQRSYPLNNSLKKNSYRNRRKGFRKDSNREGKKGSRRNFSRDRRSIAKKDSRRNTKGRPRISPRRNRSPHRDRRIPRRDGDIHYNNSWDEKNDENMIVEDIPADMNSISFTISDENIIYIKHSLSIYSSVHKVPGIAFDGMNFVSVDEGYQYFKLLAFCGSTVASNFPLGKTSGDIRAFVKRTLAENGIGRKDVVRWRDERGIQIMYDLTVQKFLQNPRLLEMMIKDKDKLILNVFAEDNYDACGKKADLKKWVSEMENQVIKIPCMMNNFNIKYLPKISTGKNIQGFIVMMARKCLENSDWK</sequence>
<reference evidence="3" key="1">
    <citation type="submission" date="2017-02" db="UniProtKB">
        <authorList>
            <consortium name="WormBaseParasite"/>
        </authorList>
    </citation>
    <scope>IDENTIFICATION</scope>
</reference>
<feature type="compositionally biased region" description="Basic residues" evidence="1">
    <location>
        <begin position="47"/>
        <end position="56"/>
    </location>
</feature>
<dbReference type="WBParaSite" id="SPAL_0000494600.1">
    <property type="protein sequence ID" value="SPAL_0000494600.1"/>
    <property type="gene ID" value="SPAL_0000494600"/>
</dbReference>
<keyword evidence="2" id="KW-1185">Reference proteome</keyword>
<protein>
    <submittedName>
        <fullName evidence="3">NADAR domain-containing protein</fullName>
    </submittedName>
</protein>
<dbReference type="SUPFAM" id="SSF143990">
    <property type="entry name" value="YbiA-like"/>
    <property type="match status" value="1"/>
</dbReference>